<name>A0A8C7CAR4_ONCKI</name>
<dbReference type="Pfam" id="PF07707">
    <property type="entry name" value="BACK"/>
    <property type="match status" value="1"/>
</dbReference>
<dbReference type="PROSITE" id="PS50097">
    <property type="entry name" value="BTB"/>
    <property type="match status" value="1"/>
</dbReference>
<dbReference type="GO" id="GO:0007010">
    <property type="term" value="P:cytoskeleton organization"/>
    <property type="evidence" value="ECO:0007669"/>
    <property type="project" value="InterPro"/>
</dbReference>
<dbReference type="InterPro" id="IPR030579">
    <property type="entry name" value="KLHL16_BACK"/>
</dbReference>
<keyword evidence="1" id="KW-0880">Kelch repeat</keyword>
<evidence type="ECO:0000313" key="5">
    <source>
        <dbReference type="Proteomes" id="UP000694557"/>
    </source>
</evidence>
<dbReference type="CDD" id="cd18245">
    <property type="entry name" value="BTB_POZ_KLHL16_gigaxonin"/>
    <property type="match status" value="1"/>
</dbReference>
<dbReference type="PANTHER" id="PTHR45632:SF3">
    <property type="entry name" value="KELCH-LIKE PROTEIN 32"/>
    <property type="match status" value="1"/>
</dbReference>
<dbReference type="Pfam" id="PF24681">
    <property type="entry name" value="Kelch_KLHDC2_KLHL20_DRC7"/>
    <property type="match status" value="1"/>
</dbReference>
<dbReference type="Gene3D" id="2.120.10.80">
    <property type="entry name" value="Kelch-type beta propeller"/>
    <property type="match status" value="1"/>
</dbReference>
<feature type="domain" description="BTB" evidence="3">
    <location>
        <begin position="38"/>
        <end position="107"/>
    </location>
</feature>
<accession>A0A8C7CAR4</accession>
<proteinExistence type="predicted"/>
<dbReference type="AlphaFoldDB" id="A0A8C7CAR4"/>
<dbReference type="InterPro" id="IPR047070">
    <property type="entry name" value="KLHL16_BTB_POZ"/>
</dbReference>
<dbReference type="PIRSF" id="PIRSF037037">
    <property type="entry name" value="Kelch-like_protein_gigaxonin"/>
    <property type="match status" value="1"/>
</dbReference>
<dbReference type="InterPro" id="IPR015915">
    <property type="entry name" value="Kelch-typ_b-propeller"/>
</dbReference>
<dbReference type="SUPFAM" id="SSF117281">
    <property type="entry name" value="Kelch motif"/>
    <property type="match status" value="1"/>
</dbReference>
<dbReference type="GeneTree" id="ENSGT00940000155273"/>
<dbReference type="InterPro" id="IPR000210">
    <property type="entry name" value="BTB/POZ_dom"/>
</dbReference>
<gene>
    <name evidence="4" type="primary">LOC109889295</name>
</gene>
<dbReference type="FunFam" id="1.25.40.420:FF:000001">
    <property type="entry name" value="Kelch-like family member 12"/>
    <property type="match status" value="1"/>
</dbReference>
<dbReference type="InterPro" id="IPR017096">
    <property type="entry name" value="BTB-kelch_protein"/>
</dbReference>
<dbReference type="InterPro" id="IPR006652">
    <property type="entry name" value="Kelch_1"/>
</dbReference>
<protein>
    <submittedName>
        <fullName evidence="4">Gigaxonin</fullName>
    </submittedName>
</protein>
<dbReference type="InterPro" id="IPR011333">
    <property type="entry name" value="SKP1/BTB/POZ_sf"/>
</dbReference>
<evidence type="ECO:0000256" key="1">
    <source>
        <dbReference type="ARBA" id="ARBA00022441"/>
    </source>
</evidence>
<evidence type="ECO:0000259" key="3">
    <source>
        <dbReference type="PROSITE" id="PS50097"/>
    </source>
</evidence>
<reference evidence="4" key="1">
    <citation type="submission" date="2025-08" db="UniProtKB">
        <authorList>
            <consortium name="Ensembl"/>
        </authorList>
    </citation>
    <scope>IDENTIFICATION</scope>
</reference>
<keyword evidence="2" id="KW-0677">Repeat</keyword>
<dbReference type="SMART" id="SM00875">
    <property type="entry name" value="BACK"/>
    <property type="match status" value="1"/>
</dbReference>
<dbReference type="CDD" id="cd18455">
    <property type="entry name" value="BACK_KLHL16_gigaxonin"/>
    <property type="match status" value="1"/>
</dbReference>
<dbReference type="InterPro" id="IPR011705">
    <property type="entry name" value="BACK"/>
</dbReference>
<dbReference type="SUPFAM" id="SSF54695">
    <property type="entry name" value="POZ domain"/>
    <property type="match status" value="1"/>
</dbReference>
<keyword evidence="5" id="KW-1185">Reference proteome</keyword>
<organism evidence="4 5">
    <name type="scientific">Oncorhynchus kisutch</name>
    <name type="common">Coho salmon</name>
    <name type="synonym">Salmo kisutch</name>
    <dbReference type="NCBI Taxonomy" id="8019"/>
    <lineage>
        <taxon>Eukaryota</taxon>
        <taxon>Metazoa</taxon>
        <taxon>Chordata</taxon>
        <taxon>Craniata</taxon>
        <taxon>Vertebrata</taxon>
        <taxon>Euteleostomi</taxon>
        <taxon>Actinopterygii</taxon>
        <taxon>Neopterygii</taxon>
        <taxon>Teleostei</taxon>
        <taxon>Protacanthopterygii</taxon>
        <taxon>Salmoniformes</taxon>
        <taxon>Salmonidae</taxon>
        <taxon>Salmoninae</taxon>
        <taxon>Oncorhynchus</taxon>
    </lineage>
</organism>
<dbReference type="Gene3D" id="1.25.40.420">
    <property type="match status" value="1"/>
</dbReference>
<dbReference type="Gene3D" id="3.30.710.10">
    <property type="entry name" value="Potassium Channel Kv1.1, Chain A"/>
    <property type="match status" value="1"/>
</dbReference>
<sequence>MSTSDPVVSAAGSVVSDPQHSQKLLKALRSFWIEQCFQDAVLVLEGEKIPVQKNILAAASPYIRTKLNYNPPKEDGSMYTIELQGISVTIMKQILDYIFSGEISLSEDTIQDMVQAADLLLLTDLKSLCCQFLESCIAAENCIGIRLFSLHYCLHHVHHAATDFLQTHFCDVAVTEEFRELPPDRLCEILSMDKLNVGNEKHVLEAVVRWLDHDLEERRVHMKEVMSSVWIQGLDQGYLREQMLGEPLMREVIREYCNAPLGGATLQGEALLAAFKPRGYSEFSYSGTITRKPSAMIRCMCPLYDPNRQLWIELEPMSIGRIGHGVLAAEGHLFVMGGMDETKTVLSSGEKYDPNTNTWTPIPSMKQARQNFGVAELDGMIYVLGGEEEDMELLTVEVFDPHYNTWTTQTSMTMVRKVGCYATMKKKIYAMGGGSYGKLYDSVESYDPKTQQWTAICPLKERRFGSVACGVGQELYVFGGVRSRDSDNPESSTMTTCKSEFFHDEMKRWIYLDDQNLCVQTSSSFVYGAVPIGVSIYVVGDLDTGTTYDYVREFRRSSGTWHRTKPMLTSDLCKTGCAALRIANCKLFRLQLKQGLFRHRVPSS</sequence>
<dbReference type="Pfam" id="PF00651">
    <property type="entry name" value="BTB"/>
    <property type="match status" value="1"/>
</dbReference>
<dbReference type="PANTHER" id="PTHR45632">
    <property type="entry name" value="LD33804P"/>
    <property type="match status" value="1"/>
</dbReference>
<dbReference type="PRINTS" id="PR00501">
    <property type="entry name" value="KELCHREPEAT"/>
</dbReference>
<dbReference type="SMART" id="SM00225">
    <property type="entry name" value="BTB"/>
    <property type="match status" value="1"/>
</dbReference>
<evidence type="ECO:0000256" key="2">
    <source>
        <dbReference type="ARBA" id="ARBA00022737"/>
    </source>
</evidence>
<evidence type="ECO:0000313" key="4">
    <source>
        <dbReference type="Ensembl" id="ENSOKIP00005000113.1"/>
    </source>
</evidence>
<dbReference type="Ensembl" id="ENSOKIT00005000125.1">
    <property type="protein sequence ID" value="ENSOKIP00005000113.1"/>
    <property type="gene ID" value="ENSOKIG00005000077.1"/>
</dbReference>
<dbReference type="Proteomes" id="UP000694557">
    <property type="component" value="Unassembled WGS sequence"/>
</dbReference>
<dbReference type="SMART" id="SM00612">
    <property type="entry name" value="Kelch"/>
    <property type="match status" value="5"/>
</dbReference>
<reference evidence="4" key="2">
    <citation type="submission" date="2025-09" db="UniProtKB">
        <authorList>
            <consortium name="Ensembl"/>
        </authorList>
    </citation>
    <scope>IDENTIFICATION</scope>
</reference>